<sequence>MSILSLLVETVTRAAHVFALAIAPPLFAPEPAPGSITGALLATIVLAAVVFGALRLAARVRSTEARIAAAALVLSVVASLVVGAYLRGPRAPLGRGVLFVAVPLWTGLAACAAIVAPRRNARLVAFAVVALGLVLFGASAEWLFSTRQMWWQTVLRDGDARRALDVIIEPHARARDHAAALAVVDRCLTLKPASCACASRRAFVVLHLRDLPRALEAAQAAATQCPADPLVHAALAATLAANGEGKRAEEVARAALVDGSEPLLEYALALALDQQGLSAEAVAPARRAYEGGVGRDAAVLLGALLIRENDLDGAEKVLAPIPKEAPNDAEALFDLGIVADKKNDYNRARERYLAALRADPGLTAARRNLALLTLRFGILEEAKHHARKLVDATPGNAQSVELLRRIELAAVERSARPPAPAPTPAP</sequence>
<keyword evidence="1" id="KW-0677">Repeat</keyword>
<name>A0A9X4AX96_9BACT</name>
<dbReference type="PANTHER" id="PTHR44858">
    <property type="entry name" value="TETRATRICOPEPTIDE REPEAT PROTEIN 6"/>
    <property type="match status" value="1"/>
</dbReference>
<dbReference type="InterPro" id="IPR019734">
    <property type="entry name" value="TPR_rpt"/>
</dbReference>
<feature type="transmembrane region" description="Helical" evidence="4">
    <location>
        <begin position="123"/>
        <end position="144"/>
    </location>
</feature>
<evidence type="ECO:0000256" key="3">
    <source>
        <dbReference type="PROSITE-ProRule" id="PRU00339"/>
    </source>
</evidence>
<accession>A0A9X4AX96</accession>
<reference evidence="5 6" key="1">
    <citation type="submission" date="2021-04" db="EMBL/GenBank/DDBJ databases">
        <title>Genome analysis of Polyangium sp.</title>
        <authorList>
            <person name="Li Y."/>
            <person name="Wang J."/>
        </authorList>
    </citation>
    <scope>NUCLEOTIDE SEQUENCE [LARGE SCALE GENOMIC DNA]</scope>
    <source>
        <strain evidence="5 6">SDU14</strain>
    </source>
</reference>
<evidence type="ECO:0000256" key="2">
    <source>
        <dbReference type="ARBA" id="ARBA00022803"/>
    </source>
</evidence>
<dbReference type="SUPFAM" id="SSF48452">
    <property type="entry name" value="TPR-like"/>
    <property type="match status" value="1"/>
</dbReference>
<feature type="transmembrane region" description="Helical" evidence="4">
    <location>
        <begin position="98"/>
        <end position="116"/>
    </location>
</feature>
<evidence type="ECO:0000313" key="6">
    <source>
        <dbReference type="Proteomes" id="UP001151081"/>
    </source>
</evidence>
<dbReference type="Proteomes" id="UP001151081">
    <property type="component" value="Unassembled WGS sequence"/>
</dbReference>
<feature type="repeat" description="TPR" evidence="3">
    <location>
        <begin position="329"/>
        <end position="362"/>
    </location>
</feature>
<keyword evidence="4" id="KW-0812">Transmembrane</keyword>
<dbReference type="PROSITE" id="PS50005">
    <property type="entry name" value="TPR"/>
    <property type="match status" value="1"/>
</dbReference>
<dbReference type="EMBL" id="JAGTJJ010000069">
    <property type="protein sequence ID" value="MDC3988268.1"/>
    <property type="molecule type" value="Genomic_DNA"/>
</dbReference>
<dbReference type="SMART" id="SM00028">
    <property type="entry name" value="TPR"/>
    <property type="match status" value="3"/>
</dbReference>
<dbReference type="Gene3D" id="1.25.40.10">
    <property type="entry name" value="Tetratricopeptide repeat domain"/>
    <property type="match status" value="2"/>
</dbReference>
<organism evidence="5 6">
    <name type="scientific">Polyangium jinanense</name>
    <dbReference type="NCBI Taxonomy" id="2829994"/>
    <lineage>
        <taxon>Bacteria</taxon>
        <taxon>Pseudomonadati</taxon>
        <taxon>Myxococcota</taxon>
        <taxon>Polyangia</taxon>
        <taxon>Polyangiales</taxon>
        <taxon>Polyangiaceae</taxon>
        <taxon>Polyangium</taxon>
    </lineage>
</organism>
<dbReference type="RefSeq" id="WP_272423624.1">
    <property type="nucleotide sequence ID" value="NZ_JAGTJJ010000069.1"/>
</dbReference>
<dbReference type="PANTHER" id="PTHR44858:SF1">
    <property type="entry name" value="UDP-N-ACETYLGLUCOSAMINE--PEPTIDE N-ACETYLGLUCOSAMINYLTRANSFERASE SPINDLY-RELATED"/>
    <property type="match status" value="1"/>
</dbReference>
<keyword evidence="2 3" id="KW-0802">TPR repeat</keyword>
<gene>
    <name evidence="5" type="ORF">KEG57_47810</name>
</gene>
<dbReference type="AlphaFoldDB" id="A0A9X4AX96"/>
<dbReference type="InterPro" id="IPR050498">
    <property type="entry name" value="Ycf3"/>
</dbReference>
<dbReference type="InterPro" id="IPR011990">
    <property type="entry name" value="TPR-like_helical_dom_sf"/>
</dbReference>
<feature type="transmembrane region" description="Helical" evidence="4">
    <location>
        <begin position="35"/>
        <end position="54"/>
    </location>
</feature>
<evidence type="ECO:0000313" key="5">
    <source>
        <dbReference type="EMBL" id="MDC3988268.1"/>
    </source>
</evidence>
<keyword evidence="4" id="KW-0472">Membrane</keyword>
<keyword evidence="6" id="KW-1185">Reference proteome</keyword>
<comment type="caution">
    <text evidence="5">The sequence shown here is derived from an EMBL/GenBank/DDBJ whole genome shotgun (WGS) entry which is preliminary data.</text>
</comment>
<keyword evidence="4" id="KW-1133">Transmembrane helix</keyword>
<proteinExistence type="predicted"/>
<feature type="transmembrane region" description="Helical" evidence="4">
    <location>
        <begin position="66"/>
        <end position="86"/>
    </location>
</feature>
<evidence type="ECO:0000256" key="1">
    <source>
        <dbReference type="ARBA" id="ARBA00022737"/>
    </source>
</evidence>
<evidence type="ECO:0000256" key="4">
    <source>
        <dbReference type="SAM" id="Phobius"/>
    </source>
</evidence>
<protein>
    <recommendedName>
        <fullName evidence="7">Tetratricopeptide repeat protein</fullName>
    </recommendedName>
</protein>
<evidence type="ECO:0008006" key="7">
    <source>
        <dbReference type="Google" id="ProtNLM"/>
    </source>
</evidence>